<name>A0A955LAY6_9BACT</name>
<evidence type="ECO:0000313" key="1">
    <source>
        <dbReference type="EMBL" id="MCA9386823.1"/>
    </source>
</evidence>
<gene>
    <name evidence="1" type="ORF">KC669_02190</name>
</gene>
<comment type="caution">
    <text evidence="1">The sequence shown here is derived from an EMBL/GenBank/DDBJ whole genome shotgun (WGS) entry which is preliminary data.</text>
</comment>
<dbReference type="EMBL" id="JAGQLF010000018">
    <property type="protein sequence ID" value="MCA9386823.1"/>
    <property type="molecule type" value="Genomic_DNA"/>
</dbReference>
<dbReference type="AlphaFoldDB" id="A0A955LAY6"/>
<dbReference type="Proteomes" id="UP000714915">
    <property type="component" value="Unassembled WGS sequence"/>
</dbReference>
<proteinExistence type="predicted"/>
<protein>
    <submittedName>
        <fullName evidence="1">Uncharacterized protein</fullName>
    </submittedName>
</protein>
<organism evidence="1 2">
    <name type="scientific">Candidatus Dojkabacteria bacterium</name>
    <dbReference type="NCBI Taxonomy" id="2099670"/>
    <lineage>
        <taxon>Bacteria</taxon>
        <taxon>Candidatus Dojkabacteria</taxon>
    </lineage>
</organism>
<reference evidence="1" key="1">
    <citation type="submission" date="2020-04" db="EMBL/GenBank/DDBJ databases">
        <authorList>
            <person name="Zhang T."/>
        </authorList>
    </citation>
    <scope>NUCLEOTIDE SEQUENCE</scope>
    <source>
        <strain evidence="1">HKST-UBA09</strain>
    </source>
</reference>
<sequence>MINKEEILKRIGELIEEENLNTKTELSTEELFMQFILPSLEQSKQTLSSLYKFEVKNYGGITGKIKSKILSKIKNIVINVVERESMRQQKFNELVYQTLLLLVDEKMAQKGASSNNSK</sequence>
<accession>A0A955LAY6</accession>
<reference evidence="1" key="2">
    <citation type="journal article" date="2021" name="Microbiome">
        <title>Successional dynamics and alternative stable states in a saline activated sludge microbial community over 9 years.</title>
        <authorList>
            <person name="Wang Y."/>
            <person name="Ye J."/>
            <person name="Ju F."/>
            <person name="Liu L."/>
            <person name="Boyd J.A."/>
            <person name="Deng Y."/>
            <person name="Parks D.H."/>
            <person name="Jiang X."/>
            <person name="Yin X."/>
            <person name="Woodcroft B.J."/>
            <person name="Tyson G.W."/>
            <person name="Hugenholtz P."/>
            <person name="Polz M.F."/>
            <person name="Zhang T."/>
        </authorList>
    </citation>
    <scope>NUCLEOTIDE SEQUENCE</scope>
    <source>
        <strain evidence="1">HKST-UBA09</strain>
    </source>
</reference>
<evidence type="ECO:0000313" key="2">
    <source>
        <dbReference type="Proteomes" id="UP000714915"/>
    </source>
</evidence>